<feature type="transmembrane region" description="Helical" evidence="7">
    <location>
        <begin position="156"/>
        <end position="179"/>
    </location>
</feature>
<evidence type="ECO:0000256" key="4">
    <source>
        <dbReference type="ARBA" id="ARBA00022692"/>
    </source>
</evidence>
<evidence type="ECO:0000256" key="2">
    <source>
        <dbReference type="ARBA" id="ARBA00022448"/>
    </source>
</evidence>
<dbReference type="Pfam" id="PF00528">
    <property type="entry name" value="BPD_transp_1"/>
    <property type="match status" value="1"/>
</dbReference>
<dbReference type="PANTHER" id="PTHR30193:SF37">
    <property type="entry name" value="INNER MEMBRANE ABC TRANSPORTER PERMEASE PROTEIN YCJO"/>
    <property type="match status" value="1"/>
</dbReference>
<keyword evidence="4 7" id="KW-0812">Transmembrane</keyword>
<dbReference type="Gene3D" id="1.10.3720.10">
    <property type="entry name" value="MetI-like"/>
    <property type="match status" value="1"/>
</dbReference>
<dbReference type="InterPro" id="IPR051393">
    <property type="entry name" value="ABC_transporter_permease"/>
</dbReference>
<dbReference type="OrthoDB" id="9777304at2"/>
<dbReference type="GO" id="GO:0055085">
    <property type="term" value="P:transmembrane transport"/>
    <property type="evidence" value="ECO:0007669"/>
    <property type="project" value="InterPro"/>
</dbReference>
<dbReference type="GO" id="GO:0005886">
    <property type="term" value="C:plasma membrane"/>
    <property type="evidence" value="ECO:0007669"/>
    <property type="project" value="UniProtKB-SubCell"/>
</dbReference>
<dbReference type="InterPro" id="IPR035906">
    <property type="entry name" value="MetI-like_sf"/>
</dbReference>
<feature type="transmembrane region" description="Helical" evidence="7">
    <location>
        <begin position="74"/>
        <end position="96"/>
    </location>
</feature>
<evidence type="ECO:0000256" key="3">
    <source>
        <dbReference type="ARBA" id="ARBA00022475"/>
    </source>
</evidence>
<feature type="transmembrane region" description="Helical" evidence="7">
    <location>
        <begin position="7"/>
        <end position="33"/>
    </location>
</feature>
<reference evidence="9 10" key="1">
    <citation type="submission" date="2015-04" db="EMBL/GenBank/DDBJ databases">
        <title>Complete Genome Sequence of Kosmotoga pacifica SLHLJ1.</title>
        <authorList>
            <person name="Jiang L.J."/>
            <person name="Shao Z.Z."/>
            <person name="Jebbar M."/>
        </authorList>
    </citation>
    <scope>NUCLEOTIDE SEQUENCE [LARGE SCALE GENOMIC DNA]</scope>
    <source>
        <strain evidence="9 10">SLHLJ1</strain>
    </source>
</reference>
<keyword evidence="3" id="KW-1003">Cell membrane</keyword>
<dbReference type="SUPFAM" id="SSF161098">
    <property type="entry name" value="MetI-like"/>
    <property type="match status" value="1"/>
</dbReference>
<keyword evidence="10" id="KW-1185">Reference proteome</keyword>
<dbReference type="Proteomes" id="UP000035159">
    <property type="component" value="Chromosome"/>
</dbReference>
<dbReference type="KEGG" id="kpf:IX53_08170"/>
<dbReference type="CDD" id="cd06261">
    <property type="entry name" value="TM_PBP2"/>
    <property type="match status" value="1"/>
</dbReference>
<comment type="subcellular location">
    <subcellularLocation>
        <location evidence="1 7">Cell membrane</location>
        <topology evidence="1 7">Multi-pass membrane protein</topology>
    </subcellularLocation>
</comment>
<feature type="transmembrane region" description="Helical" evidence="7">
    <location>
        <begin position="262"/>
        <end position="282"/>
    </location>
</feature>
<keyword evidence="2 7" id="KW-0813">Transport</keyword>
<feature type="transmembrane region" description="Helical" evidence="7">
    <location>
        <begin position="211"/>
        <end position="229"/>
    </location>
</feature>
<evidence type="ECO:0000256" key="7">
    <source>
        <dbReference type="RuleBase" id="RU363032"/>
    </source>
</evidence>
<feature type="transmembrane region" description="Helical" evidence="7">
    <location>
        <begin position="108"/>
        <end position="128"/>
    </location>
</feature>
<name>A0A0G2Z9N9_9BACT</name>
<keyword evidence="5 7" id="KW-1133">Transmembrane helix</keyword>
<evidence type="ECO:0000259" key="8">
    <source>
        <dbReference type="PROSITE" id="PS50928"/>
    </source>
</evidence>
<evidence type="ECO:0000256" key="6">
    <source>
        <dbReference type="ARBA" id="ARBA00023136"/>
    </source>
</evidence>
<dbReference type="InterPro" id="IPR000515">
    <property type="entry name" value="MetI-like"/>
</dbReference>
<dbReference type="STRING" id="1330330.IX53_08170"/>
<dbReference type="PATRIC" id="fig|1330330.3.peg.1655"/>
<organism evidence="9 10">
    <name type="scientific">Kosmotoga pacifica</name>
    <dbReference type="NCBI Taxonomy" id="1330330"/>
    <lineage>
        <taxon>Bacteria</taxon>
        <taxon>Thermotogati</taxon>
        <taxon>Thermotogota</taxon>
        <taxon>Thermotogae</taxon>
        <taxon>Kosmotogales</taxon>
        <taxon>Kosmotogaceae</taxon>
        <taxon>Kosmotoga</taxon>
    </lineage>
</organism>
<proteinExistence type="inferred from homology"/>
<sequence length="291" mass="33070">MKTRLSAILIFIGPALAIMTIFILIPIALSLLISVTDFNVYAIFDWRNASFIGFQNFVDLFLDSIFWKALFNTFYALGVAMPLTIIFSLLFALLLNRGATHFKSFFRLSLYLPSITNTVAIAVVWAWLLNPRYGLLNWFLGIFGIPGQNWLSDPKWAMPSIIALVVWKAIGPNMLLFLAGLQNIPDFLYEAAELDGANRWKQFLHVTLPSLRPQMLFVSVMLVIGYLQLFEEPYMLTKGGPLNSTISIVLYLYKQGFYQFNFGYASAVAVVLFGIILTLTAIQMRLRKYQE</sequence>
<accession>A0A0G2Z9N9</accession>
<evidence type="ECO:0000256" key="5">
    <source>
        <dbReference type="ARBA" id="ARBA00022989"/>
    </source>
</evidence>
<evidence type="ECO:0000256" key="1">
    <source>
        <dbReference type="ARBA" id="ARBA00004651"/>
    </source>
</evidence>
<dbReference type="EMBL" id="CP011232">
    <property type="protein sequence ID" value="AKI98335.1"/>
    <property type="molecule type" value="Genomic_DNA"/>
</dbReference>
<feature type="domain" description="ABC transmembrane type-1" evidence="8">
    <location>
        <begin position="70"/>
        <end position="283"/>
    </location>
</feature>
<dbReference type="AlphaFoldDB" id="A0A0G2Z9N9"/>
<dbReference type="PANTHER" id="PTHR30193">
    <property type="entry name" value="ABC TRANSPORTER PERMEASE PROTEIN"/>
    <property type="match status" value="1"/>
</dbReference>
<dbReference type="RefSeq" id="WP_047755567.1">
    <property type="nucleotide sequence ID" value="NZ_CAJUHA010000006.1"/>
</dbReference>
<gene>
    <name evidence="9" type="ORF">IX53_08170</name>
</gene>
<protein>
    <submittedName>
        <fullName evidence="9">Sugar ABC transporter permease</fullName>
    </submittedName>
</protein>
<dbReference type="PROSITE" id="PS50928">
    <property type="entry name" value="ABC_TM1"/>
    <property type="match status" value="1"/>
</dbReference>
<evidence type="ECO:0000313" key="10">
    <source>
        <dbReference type="Proteomes" id="UP000035159"/>
    </source>
</evidence>
<comment type="similarity">
    <text evidence="7">Belongs to the binding-protein-dependent transport system permease family.</text>
</comment>
<keyword evidence="6 7" id="KW-0472">Membrane</keyword>
<evidence type="ECO:0000313" key="9">
    <source>
        <dbReference type="EMBL" id="AKI98335.1"/>
    </source>
</evidence>